<dbReference type="AlphaFoldDB" id="A0AA85ANV1"/>
<evidence type="ECO:0000313" key="2">
    <source>
        <dbReference type="Proteomes" id="UP000050790"/>
    </source>
</evidence>
<protein>
    <submittedName>
        <fullName evidence="3">Uncharacterized protein</fullName>
    </submittedName>
</protein>
<evidence type="ECO:0000256" key="1">
    <source>
        <dbReference type="SAM" id="MobiDB-lite"/>
    </source>
</evidence>
<proteinExistence type="predicted"/>
<feature type="region of interest" description="Disordered" evidence="1">
    <location>
        <begin position="464"/>
        <end position="508"/>
    </location>
</feature>
<dbReference type="WBParaSite" id="SMRG1_93230.1">
    <property type="protein sequence ID" value="SMRG1_93230.1"/>
    <property type="gene ID" value="SMRG1_93230"/>
</dbReference>
<reference evidence="3" key="1">
    <citation type="submission" date="2023-11" db="UniProtKB">
        <authorList>
            <consortium name="WormBaseParasite"/>
        </authorList>
    </citation>
    <scope>IDENTIFICATION</scope>
</reference>
<sequence length="508" mass="59340">MSAKETQDEVDWEMTHNCIHKLLCGVHSTEEIKHSIENLFNKFLLSKSDSSIYRFFQREYFTFMELNPYRRYCIIQFILLLDLNYISERVLVILSNNDLDHVNWSHILQLISVMITCIKGGVSTVKFMIHQLLLSLFNSNMNYINNDNVDLDCLHLLDDVFIHKSQLDVLKSNKHDKQLLLGVLLIARQLCSEDNRLTGINYKQWWMETFSNPLLSTHNNNTQNVLSSRCAVVYFCDLLIELLPWETDPKFLQIQVNTRPNWFNPVKRSMNNNRIKIHTDKIRVKPTEVIMSFNEDELIMPIDLECTNMITDNHNYNTYIESCINRWNDYCEIAQGRLAELREHCCATKMVTTDKKIFDFADAYTTPGWSDVLNWLNEIATQRTVDHCSGDISKCRLPSEWNEVNLFRPRWLRSTLIPALLNAPEIEHLSDELKFAREQLLQGIRSAGLSHLLNYTKGKTSTTKTITKTTTTTKRKKKRPTCTTQLSSTSKQYRMPNKSGLYNQTNKI</sequence>
<name>A0AA85ANV1_9TREM</name>
<dbReference type="Proteomes" id="UP000050790">
    <property type="component" value="Unassembled WGS sequence"/>
</dbReference>
<organism evidence="2 3">
    <name type="scientific">Schistosoma margrebowiei</name>
    <dbReference type="NCBI Taxonomy" id="48269"/>
    <lineage>
        <taxon>Eukaryota</taxon>
        <taxon>Metazoa</taxon>
        <taxon>Spiralia</taxon>
        <taxon>Lophotrochozoa</taxon>
        <taxon>Platyhelminthes</taxon>
        <taxon>Trematoda</taxon>
        <taxon>Digenea</taxon>
        <taxon>Strigeidida</taxon>
        <taxon>Schistosomatoidea</taxon>
        <taxon>Schistosomatidae</taxon>
        <taxon>Schistosoma</taxon>
    </lineage>
</organism>
<accession>A0AA85ANV1</accession>
<evidence type="ECO:0000313" key="3">
    <source>
        <dbReference type="WBParaSite" id="SMRG1_93230.1"/>
    </source>
</evidence>